<dbReference type="AlphaFoldDB" id="A0A1I0NE89"/>
<dbReference type="Proteomes" id="UP000199373">
    <property type="component" value="Unassembled WGS sequence"/>
</dbReference>
<evidence type="ECO:0000256" key="1">
    <source>
        <dbReference type="SAM" id="Phobius"/>
    </source>
</evidence>
<dbReference type="Gene3D" id="1.10.287.950">
    <property type="entry name" value="Methyl-accepting chemotaxis protein"/>
    <property type="match status" value="1"/>
</dbReference>
<name>A0A1I0NE89_9BACT</name>
<keyword evidence="1" id="KW-1133">Transmembrane helix</keyword>
<evidence type="ECO:0000313" key="2">
    <source>
        <dbReference type="EMBL" id="SEV99514.1"/>
    </source>
</evidence>
<keyword evidence="1" id="KW-0812">Transmembrane</keyword>
<feature type="transmembrane region" description="Helical" evidence="1">
    <location>
        <begin position="7"/>
        <end position="27"/>
    </location>
</feature>
<protein>
    <recommendedName>
        <fullName evidence="4">MotA/TolQ/ExbB proton channel family protein</fullName>
    </recommendedName>
</protein>
<feature type="transmembrane region" description="Helical" evidence="1">
    <location>
        <begin position="83"/>
        <end position="104"/>
    </location>
</feature>
<feature type="transmembrane region" description="Helical" evidence="1">
    <location>
        <begin position="47"/>
        <end position="71"/>
    </location>
</feature>
<keyword evidence="3" id="KW-1185">Reference proteome</keyword>
<evidence type="ECO:0000313" key="3">
    <source>
        <dbReference type="Proteomes" id="UP000199373"/>
    </source>
</evidence>
<dbReference type="RefSeq" id="WP_256218952.1">
    <property type="nucleotide sequence ID" value="NZ_FOIQ01000002.1"/>
</dbReference>
<keyword evidence="1" id="KW-0472">Membrane</keyword>
<proteinExistence type="predicted"/>
<sequence>MDFIKDIIPYISYLWIVVILVAIWAWFYINHQKDNSMLIANRHRIEMIPSAVSTLGVLGTFLGITLGLLCFNTQDLTTSIPELLEGLKTAFFTSLAGMIASLVLSKRINNLYDEETGGVSDINQAAGVICKSVSEFQEESTKQAQAQVVFYNLVQTIIQKMDANIETMSANVNSLNTAANDIALQLQNVATSSAAIALTSEAIRGGIDNIDGSATSLLTSVGNVEESVKTNTEFTKEIHTHVGEMIDHTEAMVSTEGEVSDKITNLTNKLHGEVVDIEDKMKETNELLERKFDEFSELLKKNNTEALVEVMKRVTEEFQSQMNALISKLVQENFDQLNKSVEKLNQWQIENKAMIQSLTSQYQQMAENFEGTSLSLTKVKEDTRLLVSDGGKLEQLVNTLNEVIVQDEKFKLISTDLQKTADLSKSNMESFDQSTRQLNEWVKKQRNFTDAVTVLVKKLEELNEMRNYASTFWKETRDGMNDAVGIVKDGTQQLNRQITGLDQQFYARLSTTLANLDACIQSLINNARNNR</sequence>
<accession>A0A1I0NE89</accession>
<organism evidence="2 3">
    <name type="scientific">Prevotella aff. ruminicola Tc2-24</name>
    <dbReference type="NCBI Taxonomy" id="81582"/>
    <lineage>
        <taxon>Bacteria</taxon>
        <taxon>Pseudomonadati</taxon>
        <taxon>Bacteroidota</taxon>
        <taxon>Bacteroidia</taxon>
        <taxon>Bacteroidales</taxon>
        <taxon>Prevotellaceae</taxon>
        <taxon>Prevotella</taxon>
    </lineage>
</organism>
<reference evidence="2 3" key="1">
    <citation type="submission" date="2016-10" db="EMBL/GenBank/DDBJ databases">
        <authorList>
            <person name="de Groot N.N."/>
        </authorList>
    </citation>
    <scope>NUCLEOTIDE SEQUENCE [LARGE SCALE GENOMIC DNA]</scope>
    <source>
        <strain evidence="2 3">TC2-24</strain>
    </source>
</reference>
<gene>
    <name evidence="2" type="ORF">SAMN04487850_1168</name>
</gene>
<evidence type="ECO:0008006" key="4">
    <source>
        <dbReference type="Google" id="ProtNLM"/>
    </source>
</evidence>
<dbReference type="EMBL" id="FOIQ01000002">
    <property type="protein sequence ID" value="SEV99514.1"/>
    <property type="molecule type" value="Genomic_DNA"/>
</dbReference>